<proteinExistence type="inferred from homology"/>
<comment type="similarity">
    <text evidence="1">Belongs to the FAM216 family.</text>
</comment>
<dbReference type="OrthoDB" id="5980156at2759"/>
<feature type="region of interest" description="Disordered" evidence="2">
    <location>
        <begin position="251"/>
        <end position="282"/>
    </location>
</feature>
<dbReference type="PANTHER" id="PTHR16476">
    <property type="entry name" value="FAMILY WITH SEQUENCE SIMILARITY 216 MEMBER A"/>
    <property type="match status" value="1"/>
</dbReference>
<feature type="region of interest" description="Disordered" evidence="2">
    <location>
        <begin position="300"/>
        <end position="321"/>
    </location>
</feature>
<dbReference type="PANTHER" id="PTHR16476:SF4">
    <property type="entry name" value="PROTEIN FAM216A"/>
    <property type="match status" value="1"/>
</dbReference>
<dbReference type="InterPro" id="IPR029373">
    <property type="entry name" value="FAM216"/>
</dbReference>
<evidence type="ECO:0000256" key="2">
    <source>
        <dbReference type="SAM" id="MobiDB-lite"/>
    </source>
</evidence>
<evidence type="ECO:0000313" key="3">
    <source>
        <dbReference type="EnsemblMetazoa" id="CLYHEMP002549.1"/>
    </source>
</evidence>
<dbReference type="AlphaFoldDB" id="A0A7M5TVR5"/>
<reference evidence="3" key="1">
    <citation type="submission" date="2021-01" db="UniProtKB">
        <authorList>
            <consortium name="EnsemblMetazoa"/>
        </authorList>
    </citation>
    <scope>IDENTIFICATION</scope>
</reference>
<dbReference type="Proteomes" id="UP000594262">
    <property type="component" value="Unplaced"/>
</dbReference>
<dbReference type="GeneID" id="136817293"/>
<dbReference type="EnsemblMetazoa" id="CLYHEMT002549.1">
    <property type="protein sequence ID" value="CLYHEMP002549.1"/>
    <property type="gene ID" value="CLYHEMG002549"/>
</dbReference>
<feature type="compositionally biased region" description="Basic residues" evidence="2">
    <location>
        <begin position="252"/>
        <end position="267"/>
    </location>
</feature>
<name>A0A7M5TVR5_9CNID</name>
<keyword evidence="4" id="KW-1185">Reference proteome</keyword>
<accession>A0A7M5TVR5</accession>
<sequence>MQKEDYIFTSTGFRKLSPSPKGLLHRRVRSANSVLLRKKEKSEETVIKSHSMEKYVDERRGKSTKTIFDVGATNSIKKRPSTAQQSLRQKIHPAPPGYVYTMNNLECAPPQLYLNDKVRIYAKEHRRAQSALENTRDIPKASSFNSAGNRRRVQSADVAYRFGKRIHLPQNYAENEHLTHEGLTMGQKQYIWGIARCYSTQNLKELNDRRMKIIVDQELDKRLKTHSISDKVKKNLIKEYHDTIQYIDYKSKNIHPKRPTTAKKQTRRSPSYEEESDSVQGDENSFDCVIIVRTPPTSPLARRKILSERSSSTLMSPSVES</sequence>
<organism evidence="3 4">
    <name type="scientific">Clytia hemisphaerica</name>
    <dbReference type="NCBI Taxonomy" id="252671"/>
    <lineage>
        <taxon>Eukaryota</taxon>
        <taxon>Metazoa</taxon>
        <taxon>Cnidaria</taxon>
        <taxon>Hydrozoa</taxon>
        <taxon>Hydroidolina</taxon>
        <taxon>Leptothecata</taxon>
        <taxon>Obeliida</taxon>
        <taxon>Clytiidae</taxon>
        <taxon>Clytia</taxon>
    </lineage>
</organism>
<feature type="compositionally biased region" description="Polar residues" evidence="2">
    <location>
        <begin position="308"/>
        <end position="321"/>
    </location>
</feature>
<evidence type="ECO:0000256" key="1">
    <source>
        <dbReference type="ARBA" id="ARBA00008615"/>
    </source>
</evidence>
<dbReference type="RefSeq" id="XP_066929735.1">
    <property type="nucleotide sequence ID" value="XM_067073634.1"/>
</dbReference>
<protein>
    <submittedName>
        <fullName evidence="3">Uncharacterized protein</fullName>
    </submittedName>
</protein>
<evidence type="ECO:0000313" key="4">
    <source>
        <dbReference type="Proteomes" id="UP000594262"/>
    </source>
</evidence>